<protein>
    <recommendedName>
        <fullName evidence="4">C3H1-type domain-containing protein</fullName>
    </recommendedName>
</protein>
<evidence type="ECO:0000313" key="2">
    <source>
        <dbReference type="EMBL" id="CAH3132573.1"/>
    </source>
</evidence>
<sequence length="417" mass="46620">MSQESPSEKRVSKCSGCGTPLTDHAWGIPSKYCEGEELSSPKHKKSATIASPDEDEQIRDLERELAELDLEEERREKQTRIAFLQKRVADKRAKLAAGDVTTGRPEHELPHGPSNVKELRTLLPKDALPTPLDGLLNINPSSSSAADQTQSLWSMQGQLQGDFHTVPAGSQPAPILSNSWLESRASEMFLRPAQPQTGEKALRIVDFVDNIVPKDEERTIADGGNTKLVVSYGPKKPRLEQITMSQWVISNTRIFYNLLASRKLNSRAEIQNYLAYTIKVMELSNRYHRASVLKYDDEFRLLQAAYHYPWSFDSNHLHTVILEPIYKPSHVPRSPNRTANPSTQFIPGFIATTNDGCTICRNFNSSRGCSLQNCAYEHVCNRRASGGKACGLNHPGYIHSTQQSTSTQQQNKPAPQN</sequence>
<feature type="region of interest" description="Disordered" evidence="1">
    <location>
        <begin position="1"/>
        <end position="58"/>
    </location>
</feature>
<reference evidence="2 3" key="1">
    <citation type="submission" date="2022-05" db="EMBL/GenBank/DDBJ databases">
        <authorList>
            <consortium name="Genoscope - CEA"/>
            <person name="William W."/>
        </authorList>
    </citation>
    <scope>NUCLEOTIDE SEQUENCE [LARGE SCALE GENOMIC DNA]</scope>
</reference>
<organism evidence="2 3">
    <name type="scientific">Porites lobata</name>
    <dbReference type="NCBI Taxonomy" id="104759"/>
    <lineage>
        <taxon>Eukaryota</taxon>
        <taxon>Metazoa</taxon>
        <taxon>Cnidaria</taxon>
        <taxon>Anthozoa</taxon>
        <taxon>Hexacorallia</taxon>
        <taxon>Scleractinia</taxon>
        <taxon>Fungiina</taxon>
        <taxon>Poritidae</taxon>
        <taxon>Porites</taxon>
    </lineage>
</organism>
<accession>A0ABN8P3Q3</accession>
<comment type="caution">
    <text evidence="2">The sequence shown here is derived from an EMBL/GenBank/DDBJ whole genome shotgun (WGS) entry which is preliminary data.</text>
</comment>
<dbReference type="Proteomes" id="UP001159405">
    <property type="component" value="Unassembled WGS sequence"/>
</dbReference>
<gene>
    <name evidence="2" type="ORF">PLOB_00035992</name>
</gene>
<evidence type="ECO:0000256" key="1">
    <source>
        <dbReference type="SAM" id="MobiDB-lite"/>
    </source>
</evidence>
<name>A0ABN8P3Q3_9CNID</name>
<dbReference type="EMBL" id="CALNXK010000051">
    <property type="protein sequence ID" value="CAH3132573.1"/>
    <property type="molecule type" value="Genomic_DNA"/>
</dbReference>
<proteinExistence type="predicted"/>
<keyword evidence="3" id="KW-1185">Reference proteome</keyword>
<evidence type="ECO:0000313" key="3">
    <source>
        <dbReference type="Proteomes" id="UP001159405"/>
    </source>
</evidence>
<evidence type="ECO:0008006" key="4">
    <source>
        <dbReference type="Google" id="ProtNLM"/>
    </source>
</evidence>
<feature type="compositionally biased region" description="Basic and acidic residues" evidence="1">
    <location>
        <begin position="1"/>
        <end position="11"/>
    </location>
</feature>